<feature type="compositionally biased region" description="Polar residues" evidence="1">
    <location>
        <begin position="254"/>
        <end position="272"/>
    </location>
</feature>
<comment type="caution">
    <text evidence="2">The sequence shown here is derived from an EMBL/GenBank/DDBJ whole genome shotgun (WGS) entry which is preliminary data.</text>
</comment>
<dbReference type="EMBL" id="JARKIF010000006">
    <property type="protein sequence ID" value="KAJ7637131.1"/>
    <property type="molecule type" value="Genomic_DNA"/>
</dbReference>
<protein>
    <submittedName>
        <fullName evidence="2">Uncharacterized protein</fullName>
    </submittedName>
</protein>
<dbReference type="Proteomes" id="UP001221142">
    <property type="component" value="Unassembled WGS sequence"/>
</dbReference>
<feature type="compositionally biased region" description="Polar residues" evidence="1">
    <location>
        <begin position="157"/>
        <end position="174"/>
    </location>
</feature>
<feature type="compositionally biased region" description="Pro residues" evidence="1">
    <location>
        <begin position="184"/>
        <end position="212"/>
    </location>
</feature>
<accession>A0AAD7C2W1</accession>
<name>A0AAD7C2W1_9AGAR</name>
<feature type="region of interest" description="Disordered" evidence="1">
    <location>
        <begin position="152"/>
        <end position="272"/>
    </location>
</feature>
<organism evidence="2 3">
    <name type="scientific">Roridomyces roridus</name>
    <dbReference type="NCBI Taxonomy" id="1738132"/>
    <lineage>
        <taxon>Eukaryota</taxon>
        <taxon>Fungi</taxon>
        <taxon>Dikarya</taxon>
        <taxon>Basidiomycota</taxon>
        <taxon>Agaricomycotina</taxon>
        <taxon>Agaricomycetes</taxon>
        <taxon>Agaricomycetidae</taxon>
        <taxon>Agaricales</taxon>
        <taxon>Marasmiineae</taxon>
        <taxon>Mycenaceae</taxon>
        <taxon>Roridomyces</taxon>
    </lineage>
</organism>
<feature type="compositionally biased region" description="Polar residues" evidence="1">
    <location>
        <begin position="231"/>
        <end position="240"/>
    </location>
</feature>
<evidence type="ECO:0000256" key="1">
    <source>
        <dbReference type="SAM" id="MobiDB-lite"/>
    </source>
</evidence>
<dbReference type="AlphaFoldDB" id="A0AAD7C2W1"/>
<feature type="region of interest" description="Disordered" evidence="1">
    <location>
        <begin position="76"/>
        <end position="109"/>
    </location>
</feature>
<evidence type="ECO:0000313" key="3">
    <source>
        <dbReference type="Proteomes" id="UP001221142"/>
    </source>
</evidence>
<proteinExistence type="predicted"/>
<gene>
    <name evidence="2" type="ORF">FB45DRAFT_908325</name>
</gene>
<keyword evidence="3" id="KW-1185">Reference proteome</keyword>
<evidence type="ECO:0000313" key="2">
    <source>
        <dbReference type="EMBL" id="KAJ7637131.1"/>
    </source>
</evidence>
<reference evidence="2" key="1">
    <citation type="submission" date="2023-03" db="EMBL/GenBank/DDBJ databases">
        <title>Massive genome expansion in bonnet fungi (Mycena s.s.) driven by repeated elements and novel gene families across ecological guilds.</title>
        <authorList>
            <consortium name="Lawrence Berkeley National Laboratory"/>
            <person name="Harder C.B."/>
            <person name="Miyauchi S."/>
            <person name="Viragh M."/>
            <person name="Kuo A."/>
            <person name="Thoen E."/>
            <person name="Andreopoulos B."/>
            <person name="Lu D."/>
            <person name="Skrede I."/>
            <person name="Drula E."/>
            <person name="Henrissat B."/>
            <person name="Morin E."/>
            <person name="Kohler A."/>
            <person name="Barry K."/>
            <person name="LaButti K."/>
            <person name="Morin E."/>
            <person name="Salamov A."/>
            <person name="Lipzen A."/>
            <person name="Mereny Z."/>
            <person name="Hegedus B."/>
            <person name="Baldrian P."/>
            <person name="Stursova M."/>
            <person name="Weitz H."/>
            <person name="Taylor A."/>
            <person name="Grigoriev I.V."/>
            <person name="Nagy L.G."/>
            <person name="Martin F."/>
            <person name="Kauserud H."/>
        </authorList>
    </citation>
    <scope>NUCLEOTIDE SEQUENCE</scope>
    <source>
        <strain evidence="2">9284</strain>
    </source>
</reference>
<sequence>MTLLQGKQTLDARLKPAREKIQELYSFGGQYHCGYEQHRDDVCALAPNERHYLLDTARQNAFATAVLRRGDNDFSKLPLATSGFRPDQARNPPDESSFRGSSTQRAPALGMDPMASMAFNSFNPGMMMMQMAQQLAMQQMMYMPQPNFMGGLMGAGPSQQPFQGGPNPQLQPQAFQGYQYPTQLPQPPLTPQVPGGLPPFSPQVPGVQPPFSPHASGVQPPFSPHILNPFSPATPNSHAGPSSGPFSPHIHNPFSPTTPNSHAGPSSGSTPQ</sequence>